<protein>
    <submittedName>
        <fullName evidence="1">Uncharacterized protein</fullName>
    </submittedName>
</protein>
<organism evidence="1 2">
    <name type="scientific">Planktothrix rubescens CCAP 1459/22</name>
    <dbReference type="NCBI Taxonomy" id="329571"/>
    <lineage>
        <taxon>Bacteria</taxon>
        <taxon>Bacillati</taxon>
        <taxon>Cyanobacteriota</taxon>
        <taxon>Cyanophyceae</taxon>
        <taxon>Oscillatoriophycideae</taxon>
        <taxon>Oscillatoriales</taxon>
        <taxon>Microcoleaceae</taxon>
        <taxon>Planktothrix</taxon>
    </lineage>
</organism>
<comment type="caution">
    <text evidence="1">The sequence shown here is derived from an EMBL/GenBank/DDBJ whole genome shotgun (WGS) entry which is preliminary data.</text>
</comment>
<dbReference type="EMBL" id="CZCZ02000014">
    <property type="protein sequence ID" value="CAC5344293.1"/>
    <property type="molecule type" value="Genomic_DNA"/>
</dbReference>
<evidence type="ECO:0000313" key="1">
    <source>
        <dbReference type="EMBL" id="CAC5344293.1"/>
    </source>
</evidence>
<dbReference type="AlphaFoldDB" id="A0A6J7ZN95"/>
<reference evidence="1" key="1">
    <citation type="submission" date="2020-05" db="EMBL/GenBank/DDBJ databases">
        <authorList>
            <consortium name="Genoscope - CEA"/>
            <person name="William W."/>
        </authorList>
    </citation>
    <scope>NUCLEOTIDE SEQUENCE [LARGE SCALE GENOMIC DNA]</scope>
    <source>
        <strain evidence="1">PCC 7821</strain>
    </source>
</reference>
<dbReference type="EMBL" id="LR812490">
    <property type="protein sequence ID" value="CAC5344293.1"/>
    <property type="molecule type" value="Genomic_DNA"/>
</dbReference>
<proteinExistence type="predicted"/>
<accession>A0A6J7ZN95</accession>
<evidence type="ECO:0000313" key="2">
    <source>
        <dbReference type="Proteomes" id="UP000196521"/>
    </source>
</evidence>
<gene>
    <name evidence="1" type="ORF">PLAN_40708</name>
</gene>
<name>A0A6J7ZN95_PLARU</name>
<dbReference type="Proteomes" id="UP000196521">
    <property type="component" value="Chromosome"/>
</dbReference>
<sequence>MCGDPLTQPFQGLPKVLLAVCSANIVNKSNYQRFFFIPQVRCLL</sequence>
<keyword evidence="2" id="KW-1185">Reference proteome</keyword>